<feature type="coiled-coil region" evidence="1">
    <location>
        <begin position="102"/>
        <end position="136"/>
    </location>
</feature>
<organism evidence="3 4">
    <name type="scientific">Dictyobacter vulcani</name>
    <dbReference type="NCBI Taxonomy" id="2607529"/>
    <lineage>
        <taxon>Bacteria</taxon>
        <taxon>Bacillati</taxon>
        <taxon>Chloroflexota</taxon>
        <taxon>Ktedonobacteria</taxon>
        <taxon>Ktedonobacterales</taxon>
        <taxon>Dictyobacteraceae</taxon>
        <taxon>Dictyobacter</taxon>
    </lineage>
</organism>
<feature type="region of interest" description="Disordered" evidence="2">
    <location>
        <begin position="141"/>
        <end position="164"/>
    </location>
</feature>
<evidence type="ECO:0000256" key="2">
    <source>
        <dbReference type="SAM" id="MobiDB-lite"/>
    </source>
</evidence>
<dbReference type="EMBL" id="BKZW01000001">
    <property type="protein sequence ID" value="GER87701.1"/>
    <property type="molecule type" value="Genomic_DNA"/>
</dbReference>
<evidence type="ECO:0000256" key="1">
    <source>
        <dbReference type="SAM" id="Coils"/>
    </source>
</evidence>
<dbReference type="AlphaFoldDB" id="A0A5J4KN05"/>
<evidence type="ECO:0000313" key="3">
    <source>
        <dbReference type="EMBL" id="GER87701.1"/>
    </source>
</evidence>
<proteinExistence type="predicted"/>
<name>A0A5J4KN05_9CHLR</name>
<keyword evidence="1" id="KW-0175">Coiled coil</keyword>
<dbReference type="Proteomes" id="UP000326912">
    <property type="component" value="Unassembled WGS sequence"/>
</dbReference>
<gene>
    <name evidence="3" type="ORF">KDW_18630</name>
</gene>
<keyword evidence="4" id="KW-1185">Reference proteome</keyword>
<evidence type="ECO:0000313" key="4">
    <source>
        <dbReference type="Proteomes" id="UP000326912"/>
    </source>
</evidence>
<dbReference type="RefSeq" id="WP_151755672.1">
    <property type="nucleotide sequence ID" value="NZ_BKZW01000001.1"/>
</dbReference>
<protein>
    <submittedName>
        <fullName evidence="3">Uncharacterized protein</fullName>
    </submittedName>
</protein>
<sequence length="164" mass="17351">MLIIGGLIAVAVVALLLAFFLARGAGTGQSAPAQPARAQEERVTPAASAPTVELPRAESPSRPLASVPASGQGLPIGPQRAEPARPANSVSLPGYYDEDVSVAALNRQVYELAGQLRSLQRQSQEIEQSLVELSGVLENLDARNRPQPAYYPAATYSPHEAREE</sequence>
<comment type="caution">
    <text evidence="3">The sequence shown here is derived from an EMBL/GenBank/DDBJ whole genome shotgun (WGS) entry which is preliminary data.</text>
</comment>
<accession>A0A5J4KN05</accession>
<feature type="region of interest" description="Disordered" evidence="2">
    <location>
        <begin position="30"/>
        <end position="90"/>
    </location>
</feature>
<reference evidence="3 4" key="1">
    <citation type="submission" date="2019-10" db="EMBL/GenBank/DDBJ databases">
        <title>Dictyobacter vulcani sp. nov., within the class Ktedonobacteria, isolated from soil of volcanic Mt. Zao.</title>
        <authorList>
            <person name="Zheng Y."/>
            <person name="Wang C.M."/>
            <person name="Sakai Y."/>
            <person name="Abe K."/>
            <person name="Yokota A."/>
            <person name="Yabe S."/>
        </authorList>
    </citation>
    <scope>NUCLEOTIDE SEQUENCE [LARGE SCALE GENOMIC DNA]</scope>
    <source>
        <strain evidence="3 4">W12</strain>
    </source>
</reference>